<reference evidence="1 2" key="2">
    <citation type="submission" date="2018-11" db="EMBL/GenBank/DDBJ databases">
        <authorList>
            <consortium name="Pathogen Informatics"/>
        </authorList>
    </citation>
    <scope>NUCLEOTIDE SEQUENCE [LARGE SCALE GENOMIC DNA]</scope>
</reference>
<dbReference type="AlphaFoldDB" id="A0A0N4XFM4"/>
<evidence type="ECO:0000313" key="2">
    <source>
        <dbReference type="Proteomes" id="UP000271162"/>
    </source>
</evidence>
<dbReference type="EMBL" id="UYSL01001000">
    <property type="protein sequence ID" value="VDL64704.1"/>
    <property type="molecule type" value="Genomic_DNA"/>
</dbReference>
<protein>
    <submittedName>
        <fullName evidence="1 3">Uncharacterized protein</fullName>
    </submittedName>
</protein>
<proteinExistence type="predicted"/>
<keyword evidence="2" id="KW-1185">Reference proteome</keyword>
<organism evidence="3">
    <name type="scientific">Nippostrongylus brasiliensis</name>
    <name type="common">Rat hookworm</name>
    <dbReference type="NCBI Taxonomy" id="27835"/>
    <lineage>
        <taxon>Eukaryota</taxon>
        <taxon>Metazoa</taxon>
        <taxon>Ecdysozoa</taxon>
        <taxon>Nematoda</taxon>
        <taxon>Chromadorea</taxon>
        <taxon>Rhabditida</taxon>
        <taxon>Rhabditina</taxon>
        <taxon>Rhabditomorpha</taxon>
        <taxon>Strongyloidea</taxon>
        <taxon>Heligmosomidae</taxon>
        <taxon>Nippostrongylus</taxon>
    </lineage>
</organism>
<gene>
    <name evidence="1" type="ORF">NBR_LOCUS1327</name>
</gene>
<name>A0A0N4XFM4_NIPBR</name>
<evidence type="ECO:0000313" key="3">
    <source>
        <dbReference type="WBParaSite" id="NBR_0000132601-mRNA-1"/>
    </source>
</evidence>
<sequence>MVSQVLQFKHAEPAAPVNGVKCMNYMNCAVRRRSRPLLKYGLTGGDIRKTVNCSVEAAQPPPPPSRYNLSLSALLFAEIPRPSQHSLGERTTPSDQISAT</sequence>
<evidence type="ECO:0000313" key="1">
    <source>
        <dbReference type="EMBL" id="VDL64704.1"/>
    </source>
</evidence>
<accession>A0A0N4XFM4</accession>
<reference evidence="3" key="1">
    <citation type="submission" date="2017-02" db="UniProtKB">
        <authorList>
            <consortium name="WormBaseParasite"/>
        </authorList>
    </citation>
    <scope>IDENTIFICATION</scope>
</reference>
<dbReference type="Proteomes" id="UP000271162">
    <property type="component" value="Unassembled WGS sequence"/>
</dbReference>
<dbReference type="WBParaSite" id="NBR_0000132601-mRNA-1">
    <property type="protein sequence ID" value="NBR_0000132601-mRNA-1"/>
    <property type="gene ID" value="NBR_0000132601"/>
</dbReference>